<comment type="caution">
    <text evidence="10">The sequence shown here is derived from an EMBL/GenBank/DDBJ whole genome shotgun (WGS) entry which is preliminary data.</text>
</comment>
<evidence type="ECO:0000256" key="3">
    <source>
        <dbReference type="ARBA" id="ARBA00022454"/>
    </source>
</evidence>
<dbReference type="InterPro" id="IPR016024">
    <property type="entry name" value="ARM-type_fold"/>
</dbReference>
<reference evidence="10" key="1">
    <citation type="journal article" date="2020" name="Nat. Commun.">
        <title>Large-scale genome sequencing of mycorrhizal fungi provides insights into the early evolution of symbiotic traits.</title>
        <authorList>
            <person name="Miyauchi S."/>
            <person name="Kiss E."/>
            <person name="Kuo A."/>
            <person name="Drula E."/>
            <person name="Kohler A."/>
            <person name="Sanchez-Garcia M."/>
            <person name="Morin E."/>
            <person name="Andreopoulos B."/>
            <person name="Barry K.W."/>
            <person name="Bonito G."/>
            <person name="Buee M."/>
            <person name="Carver A."/>
            <person name="Chen C."/>
            <person name="Cichocki N."/>
            <person name="Clum A."/>
            <person name="Culley D."/>
            <person name="Crous P.W."/>
            <person name="Fauchery L."/>
            <person name="Girlanda M."/>
            <person name="Hayes R.D."/>
            <person name="Keri Z."/>
            <person name="LaButti K."/>
            <person name="Lipzen A."/>
            <person name="Lombard V."/>
            <person name="Magnuson J."/>
            <person name="Maillard F."/>
            <person name="Murat C."/>
            <person name="Nolan M."/>
            <person name="Ohm R.A."/>
            <person name="Pangilinan J."/>
            <person name="Pereira M.F."/>
            <person name="Perotto S."/>
            <person name="Peter M."/>
            <person name="Pfister S."/>
            <person name="Riley R."/>
            <person name="Sitrit Y."/>
            <person name="Stielow J.B."/>
            <person name="Szollosi G."/>
            <person name="Zifcakova L."/>
            <person name="Stursova M."/>
            <person name="Spatafora J.W."/>
            <person name="Tedersoo L."/>
            <person name="Vaario L.M."/>
            <person name="Yamada A."/>
            <person name="Yan M."/>
            <person name="Wang P."/>
            <person name="Xu J."/>
            <person name="Bruns T."/>
            <person name="Baldrian P."/>
            <person name="Vilgalys R."/>
            <person name="Dunand C."/>
            <person name="Henrissat B."/>
            <person name="Grigoriev I.V."/>
            <person name="Hibbett D."/>
            <person name="Nagy L.G."/>
            <person name="Martin F.M."/>
        </authorList>
    </citation>
    <scope>NUCLEOTIDE SEQUENCE</scope>
    <source>
        <strain evidence="10">UP504</strain>
    </source>
</reference>
<evidence type="ECO:0000256" key="2">
    <source>
        <dbReference type="ARBA" id="ARBA00006533"/>
    </source>
</evidence>
<organism evidence="10 11">
    <name type="scientific">Hydnum rufescens UP504</name>
    <dbReference type="NCBI Taxonomy" id="1448309"/>
    <lineage>
        <taxon>Eukaryota</taxon>
        <taxon>Fungi</taxon>
        <taxon>Dikarya</taxon>
        <taxon>Basidiomycota</taxon>
        <taxon>Agaricomycotina</taxon>
        <taxon>Agaricomycetes</taxon>
        <taxon>Cantharellales</taxon>
        <taxon>Hydnaceae</taxon>
        <taxon>Hydnum</taxon>
    </lineage>
</organism>
<dbReference type="GO" id="GO:0000793">
    <property type="term" value="C:condensed chromosome"/>
    <property type="evidence" value="ECO:0007669"/>
    <property type="project" value="TreeGrafter"/>
</dbReference>
<dbReference type="GO" id="GO:0000796">
    <property type="term" value="C:condensin complex"/>
    <property type="evidence" value="ECO:0007669"/>
    <property type="project" value="InterPro"/>
</dbReference>
<evidence type="ECO:0000313" key="10">
    <source>
        <dbReference type="EMBL" id="KAF9508646.1"/>
    </source>
</evidence>
<dbReference type="PANTHER" id="PTHR14418">
    <property type="entry name" value="CONDENSIN COMPLEX SUBUNIT 3-RELATED"/>
    <property type="match status" value="1"/>
</dbReference>
<evidence type="ECO:0000259" key="9">
    <source>
        <dbReference type="Pfam" id="PF12719"/>
    </source>
</evidence>
<dbReference type="Proteomes" id="UP000886523">
    <property type="component" value="Unassembled WGS sequence"/>
</dbReference>
<keyword evidence="7" id="KW-0131">Cell cycle</keyword>
<dbReference type="EMBL" id="MU129054">
    <property type="protein sequence ID" value="KAF9508646.1"/>
    <property type="molecule type" value="Genomic_DNA"/>
</dbReference>
<dbReference type="GO" id="GO:0007076">
    <property type="term" value="P:mitotic chromosome condensation"/>
    <property type="evidence" value="ECO:0007669"/>
    <property type="project" value="InterPro"/>
</dbReference>
<proteinExistence type="inferred from homology"/>
<dbReference type="OrthoDB" id="27187at2759"/>
<evidence type="ECO:0000256" key="8">
    <source>
        <dbReference type="SAM" id="MobiDB-lite"/>
    </source>
</evidence>
<evidence type="ECO:0000256" key="1">
    <source>
        <dbReference type="ARBA" id="ARBA00004286"/>
    </source>
</evidence>
<sequence length="1016" mass="114582">MEPRLEALTEAIAPIFMQCQHSLAPHKKNVIQLAKIHMSCADVWEEVPPRGIRLTGEKAFNDRFFDMVNRVFPIKKGVSNADRIIKFVGAFIMHIAQKATKEKEQQKQDGNEDDEDTPTSRLVAALLKHLIKGFQAKDKIVRFRVVQIVAELIFSLGEMDEDLYMTLRASLLERVRDKETPVRLQAVIALARLQRGEEGSDDSGEDQENLTDVLIDVLQYDPVAEVRRAALINIIPSPPTMLAILSRTRDEDNTMRKIVYHHVLASLPSPLVLTIAQREEICQNGLGDREPSVRSAAGNLIGGWVESVGGLEGFLRMLDVTTSKVAEDALFSVFVTRPDLLDIVVFPETYWSELTPERAFLARVFVDYCISVKEESRLETALPVVTALAFRIQHEYNALLALIEVEDPDEVDEDAEMEKGDKEFIIAELLKLAVNLDYADETGRRKMFALVRDMASAESLPEILVTRCLDVLRILSSSERELFMLIVEIVHELRDMVRLGDEAAGDEDSQFGDGDTSRIGRLPMDPRGTIKLMESVDPETRARWEDVNLRCLMLCIGMLERVNGTLEDNSVLDGLLSDFVLPAIHQKEPVWRERGMTLLGLMCLISKNMAKKSAQLFVGQAQPPTTKHMPRGYAEIQLRALQMLFDIVMVFHFDGLERDGGPRDGEAKILAAFEGALQDESALQVHAAACEGMAKLMLSGIVTDERVLARLVGLFIDPGTAANQPLRQCLSYFFPVYCYSSPLNQRRMQRIFIKSMQTLADLYTELDDEEMVTPAQVGIMLVDWTDPTKAVKVEGQRPDQEVHVDVAIEILRILFEKGMDKERKKTYVQLLAKLHIPEHIDNDKLRTLMLFIKNLRRRRPLQDTAARNALTRFEASLGKKFATQLENSGIDESELRKLEQLKDLFDFLDEITSASEEEIDVDNTATIFKMETREAPGHKRGARAKGSSKPPEQSEDGKHEKSNEEEEPAHRKRSGRRKAPPKAAQGSDDDDETTNKVEEKAVEGDLLEDEVEDEND</sequence>
<accession>A0A9P6AMY1</accession>
<name>A0A9P6AMY1_9AGAM</name>
<keyword evidence="5" id="KW-0498">Mitosis</keyword>
<evidence type="ECO:0000256" key="5">
    <source>
        <dbReference type="ARBA" id="ARBA00022776"/>
    </source>
</evidence>
<dbReference type="InterPro" id="IPR011989">
    <property type="entry name" value="ARM-like"/>
</dbReference>
<comment type="similarity">
    <text evidence="2">Belongs to the CND3 (condensin subunit 3) family.</text>
</comment>
<evidence type="ECO:0000313" key="11">
    <source>
        <dbReference type="Proteomes" id="UP000886523"/>
    </source>
</evidence>
<dbReference type="SUPFAM" id="SSF48371">
    <property type="entry name" value="ARM repeat"/>
    <property type="match status" value="1"/>
</dbReference>
<dbReference type="AlphaFoldDB" id="A0A9P6AMY1"/>
<feature type="compositionally biased region" description="Acidic residues" evidence="8">
    <location>
        <begin position="1005"/>
        <end position="1016"/>
    </location>
</feature>
<keyword evidence="11" id="KW-1185">Reference proteome</keyword>
<keyword evidence="4" id="KW-0132">Cell division</keyword>
<feature type="compositionally biased region" description="Basic and acidic residues" evidence="8">
    <location>
        <begin position="993"/>
        <end position="1003"/>
    </location>
</feature>
<dbReference type="PANTHER" id="PTHR14418:SF5">
    <property type="entry name" value="CONDENSIN COMPLEX SUBUNIT 3"/>
    <property type="match status" value="1"/>
</dbReference>
<comment type="subcellular location">
    <subcellularLocation>
        <location evidence="1">Chromosome</location>
    </subcellularLocation>
</comment>
<evidence type="ECO:0000256" key="4">
    <source>
        <dbReference type="ARBA" id="ARBA00022618"/>
    </source>
</evidence>
<gene>
    <name evidence="10" type="ORF">BS47DRAFT_1320578</name>
</gene>
<keyword evidence="6" id="KW-0226">DNA condensation</keyword>
<evidence type="ECO:0000256" key="6">
    <source>
        <dbReference type="ARBA" id="ARBA00023067"/>
    </source>
</evidence>
<dbReference type="Gene3D" id="1.25.10.10">
    <property type="entry name" value="Leucine-rich Repeat Variant"/>
    <property type="match status" value="1"/>
</dbReference>
<dbReference type="GO" id="GO:0051301">
    <property type="term" value="P:cell division"/>
    <property type="evidence" value="ECO:0007669"/>
    <property type="project" value="UniProtKB-KW"/>
</dbReference>
<dbReference type="InterPro" id="IPR027165">
    <property type="entry name" value="CND3"/>
</dbReference>
<dbReference type="Pfam" id="PF12719">
    <property type="entry name" value="Cnd3"/>
    <property type="match status" value="1"/>
</dbReference>
<dbReference type="InterPro" id="IPR025977">
    <property type="entry name" value="Cnd3_C"/>
</dbReference>
<feature type="domain" description="Nuclear condensin complex subunit 3 C-terminal" evidence="9">
    <location>
        <begin position="550"/>
        <end position="836"/>
    </location>
</feature>
<evidence type="ECO:0000256" key="7">
    <source>
        <dbReference type="ARBA" id="ARBA00023306"/>
    </source>
</evidence>
<feature type="region of interest" description="Disordered" evidence="8">
    <location>
        <begin position="931"/>
        <end position="1016"/>
    </location>
</feature>
<protein>
    <recommendedName>
        <fullName evidence="9">Nuclear condensin complex subunit 3 C-terminal domain-containing protein</fullName>
    </recommendedName>
</protein>
<feature type="compositionally biased region" description="Basic residues" evidence="8">
    <location>
        <begin position="970"/>
        <end position="980"/>
    </location>
</feature>
<keyword evidence="3" id="KW-0158">Chromosome</keyword>